<sequence>MIPPAIRPEEFSSHGVVLDAGSYHRLHRRSHESATRAAIFVALYIASGWTIWQLQLTFGSKPGEGFSWWALLASLPLYLVCAASLHGISLFTHEAVHGVLSTNRTVNRLLGIVCAWPVLQNYSAYKVLHLQHHKHLGHEGDPDHYNNYSRWSWLVFAMHWVRLLIGYPVYIVMIPILGFRQGKLGDRLWILADVGLLAILIATVCASPLPWSLLLHVWLIPMLLINTMVNIRGMSQHTFLENPVDPIQGTRSILTHPLTEFFMCSENHHLEHHLFPRVPWYHLKGLHVEVRDQLVARQAPFIDSYFAFVREFIGKSWARSPWGRRGKRA</sequence>
<name>A0A5C6BGR2_9BACT</name>
<comment type="caution">
    <text evidence="3">The sequence shown here is derived from an EMBL/GenBank/DDBJ whole genome shotgun (WGS) entry which is preliminary data.</text>
</comment>
<reference evidence="3 4" key="1">
    <citation type="journal article" date="2020" name="Antonie Van Leeuwenhoek">
        <title>Rhodopirellula heiligendammensis sp. nov., Rhodopirellula pilleata sp. nov., and Rhodopirellula solitaria sp. nov. isolated from natural or artificial marine surfaces in Northern Germany and California, USA, and emended description of the genus Rhodopirellula.</title>
        <authorList>
            <person name="Kallscheuer N."/>
            <person name="Wiegand S."/>
            <person name="Jogler M."/>
            <person name="Boedeker C."/>
            <person name="Peeters S.H."/>
            <person name="Rast P."/>
            <person name="Heuer A."/>
            <person name="Jetten M.S.M."/>
            <person name="Rohde M."/>
            <person name="Jogler C."/>
        </authorList>
    </citation>
    <scope>NUCLEOTIDE SEQUENCE [LARGE SCALE GENOMIC DNA]</scope>
    <source>
        <strain evidence="3 4">Poly21</strain>
    </source>
</reference>
<evidence type="ECO:0000259" key="2">
    <source>
        <dbReference type="Pfam" id="PF00487"/>
    </source>
</evidence>
<protein>
    <submittedName>
        <fullName evidence="3">Fatty acid desaturase</fullName>
    </submittedName>
</protein>
<dbReference type="RefSeq" id="WP_146409442.1">
    <property type="nucleotide sequence ID" value="NZ_SJPU01000003.1"/>
</dbReference>
<keyword evidence="4" id="KW-1185">Reference proteome</keyword>
<dbReference type="OrthoDB" id="9792534at2"/>
<feature type="transmembrane region" description="Helical" evidence="1">
    <location>
        <begin position="151"/>
        <end position="176"/>
    </location>
</feature>
<gene>
    <name evidence="3" type="ORF">Poly21_50470</name>
</gene>
<keyword evidence="1" id="KW-0472">Membrane</keyword>
<evidence type="ECO:0000256" key="1">
    <source>
        <dbReference type="SAM" id="Phobius"/>
    </source>
</evidence>
<keyword evidence="1" id="KW-1133">Transmembrane helix</keyword>
<proteinExistence type="predicted"/>
<dbReference type="EMBL" id="SJPU01000003">
    <property type="protein sequence ID" value="TWU11140.1"/>
    <property type="molecule type" value="Genomic_DNA"/>
</dbReference>
<dbReference type="Proteomes" id="UP000319908">
    <property type="component" value="Unassembled WGS sequence"/>
</dbReference>
<dbReference type="PANTHER" id="PTHR12879">
    <property type="entry name" value="SPHINGOLIPID DELTA 4 DESATURASE/C-4 HYDROXYLASE PROTEIN DES2"/>
    <property type="match status" value="1"/>
</dbReference>
<dbReference type="InterPro" id="IPR005804">
    <property type="entry name" value="FA_desaturase_dom"/>
</dbReference>
<accession>A0A5C6BGR2</accession>
<dbReference type="GO" id="GO:0046513">
    <property type="term" value="P:ceramide biosynthetic process"/>
    <property type="evidence" value="ECO:0007669"/>
    <property type="project" value="TreeGrafter"/>
</dbReference>
<dbReference type="AlphaFoldDB" id="A0A5C6BGR2"/>
<organism evidence="3 4">
    <name type="scientific">Allorhodopirellula heiligendammensis</name>
    <dbReference type="NCBI Taxonomy" id="2714739"/>
    <lineage>
        <taxon>Bacteria</taxon>
        <taxon>Pseudomonadati</taxon>
        <taxon>Planctomycetota</taxon>
        <taxon>Planctomycetia</taxon>
        <taxon>Pirellulales</taxon>
        <taxon>Pirellulaceae</taxon>
        <taxon>Allorhodopirellula</taxon>
    </lineage>
</organism>
<dbReference type="PANTHER" id="PTHR12879:SF8">
    <property type="entry name" value="SPHINGOLIPID DELTA(4)-DESATURASE DES1"/>
    <property type="match status" value="1"/>
</dbReference>
<keyword evidence="1" id="KW-0812">Transmembrane</keyword>
<dbReference type="Pfam" id="PF00487">
    <property type="entry name" value="FA_desaturase"/>
    <property type="match status" value="1"/>
</dbReference>
<evidence type="ECO:0000313" key="4">
    <source>
        <dbReference type="Proteomes" id="UP000319908"/>
    </source>
</evidence>
<feature type="domain" description="Fatty acid desaturase" evidence="2">
    <location>
        <begin position="68"/>
        <end position="303"/>
    </location>
</feature>
<evidence type="ECO:0000313" key="3">
    <source>
        <dbReference type="EMBL" id="TWU11140.1"/>
    </source>
</evidence>
<feature type="transmembrane region" description="Helical" evidence="1">
    <location>
        <begin position="34"/>
        <end position="54"/>
    </location>
</feature>
<dbReference type="GO" id="GO:0042284">
    <property type="term" value="F:sphingolipid delta-4 desaturase activity"/>
    <property type="evidence" value="ECO:0007669"/>
    <property type="project" value="TreeGrafter"/>
</dbReference>
<dbReference type="GO" id="GO:0016020">
    <property type="term" value="C:membrane"/>
    <property type="evidence" value="ECO:0007669"/>
    <property type="project" value="GOC"/>
</dbReference>
<feature type="transmembrane region" description="Helical" evidence="1">
    <location>
        <begin position="66"/>
        <end position="85"/>
    </location>
</feature>
<feature type="transmembrane region" description="Helical" evidence="1">
    <location>
        <begin position="188"/>
        <end position="209"/>
    </location>
</feature>